<dbReference type="AlphaFoldDB" id="A0A914CU30"/>
<feature type="region of interest" description="Disordered" evidence="6">
    <location>
        <begin position="102"/>
        <end position="175"/>
    </location>
</feature>
<keyword evidence="5" id="KW-0325">Glycoprotein</keyword>
<keyword evidence="7" id="KW-1185">Reference proteome</keyword>
<dbReference type="InterPro" id="IPR008758">
    <property type="entry name" value="Peptidase_S28"/>
</dbReference>
<keyword evidence="4" id="KW-0378">Hydrolase</keyword>
<name>A0A914CU30_9BILA</name>
<protein>
    <submittedName>
        <fullName evidence="8">Uncharacterized protein</fullName>
    </submittedName>
</protein>
<evidence type="ECO:0000256" key="6">
    <source>
        <dbReference type="SAM" id="MobiDB-lite"/>
    </source>
</evidence>
<dbReference type="WBParaSite" id="ACRNAN_scaffold14628.g11718.t1">
    <property type="protein sequence ID" value="ACRNAN_scaffold14628.g11718.t1"/>
    <property type="gene ID" value="ACRNAN_scaffold14628.g11718"/>
</dbReference>
<evidence type="ECO:0000313" key="8">
    <source>
        <dbReference type="WBParaSite" id="ACRNAN_scaffold14628.g11718.t1"/>
    </source>
</evidence>
<feature type="compositionally biased region" description="Low complexity" evidence="6">
    <location>
        <begin position="102"/>
        <end position="160"/>
    </location>
</feature>
<dbReference type="GO" id="GO:0006508">
    <property type="term" value="P:proteolysis"/>
    <property type="evidence" value="ECO:0007669"/>
    <property type="project" value="UniProtKB-KW"/>
</dbReference>
<dbReference type="Gene3D" id="3.40.50.1820">
    <property type="entry name" value="alpha/beta hydrolase"/>
    <property type="match status" value="1"/>
</dbReference>
<evidence type="ECO:0000256" key="5">
    <source>
        <dbReference type="ARBA" id="ARBA00023180"/>
    </source>
</evidence>
<dbReference type="GO" id="GO:0008239">
    <property type="term" value="F:dipeptidyl-peptidase activity"/>
    <property type="evidence" value="ECO:0007669"/>
    <property type="project" value="TreeGrafter"/>
</dbReference>
<proteinExistence type="inferred from homology"/>
<evidence type="ECO:0000256" key="3">
    <source>
        <dbReference type="ARBA" id="ARBA00022729"/>
    </source>
</evidence>
<keyword evidence="2" id="KW-0645">Protease</keyword>
<evidence type="ECO:0000313" key="7">
    <source>
        <dbReference type="Proteomes" id="UP000887540"/>
    </source>
</evidence>
<dbReference type="PANTHER" id="PTHR11010">
    <property type="entry name" value="PROTEASE S28 PRO-X CARBOXYPEPTIDASE-RELATED"/>
    <property type="match status" value="1"/>
</dbReference>
<dbReference type="PANTHER" id="PTHR11010:SF117">
    <property type="entry name" value="SERINE PROTEASE 16"/>
    <property type="match status" value="1"/>
</dbReference>
<dbReference type="Pfam" id="PF05577">
    <property type="entry name" value="Peptidase_S28"/>
    <property type="match status" value="1"/>
</dbReference>
<evidence type="ECO:0000256" key="4">
    <source>
        <dbReference type="ARBA" id="ARBA00022801"/>
    </source>
</evidence>
<keyword evidence="3" id="KW-0732">Signal</keyword>
<dbReference type="InterPro" id="IPR029058">
    <property type="entry name" value="AB_hydrolase_fold"/>
</dbReference>
<reference evidence="8" key="1">
    <citation type="submission" date="2022-11" db="UniProtKB">
        <authorList>
            <consortium name="WormBaseParasite"/>
        </authorList>
    </citation>
    <scope>IDENTIFICATION</scope>
</reference>
<dbReference type="Proteomes" id="UP000887540">
    <property type="component" value="Unplaced"/>
</dbReference>
<evidence type="ECO:0000256" key="2">
    <source>
        <dbReference type="ARBA" id="ARBA00022670"/>
    </source>
</evidence>
<dbReference type="GO" id="GO:0070008">
    <property type="term" value="F:serine-type exopeptidase activity"/>
    <property type="evidence" value="ECO:0007669"/>
    <property type="project" value="InterPro"/>
</dbReference>
<organism evidence="7 8">
    <name type="scientific">Acrobeloides nanus</name>
    <dbReference type="NCBI Taxonomy" id="290746"/>
    <lineage>
        <taxon>Eukaryota</taxon>
        <taxon>Metazoa</taxon>
        <taxon>Ecdysozoa</taxon>
        <taxon>Nematoda</taxon>
        <taxon>Chromadorea</taxon>
        <taxon>Rhabditida</taxon>
        <taxon>Tylenchina</taxon>
        <taxon>Cephalobomorpha</taxon>
        <taxon>Cephaloboidea</taxon>
        <taxon>Cephalobidae</taxon>
        <taxon>Acrobeloides</taxon>
    </lineage>
</organism>
<evidence type="ECO:0000256" key="1">
    <source>
        <dbReference type="ARBA" id="ARBA00011079"/>
    </source>
</evidence>
<accession>A0A914CU30</accession>
<comment type="similarity">
    <text evidence="1">Belongs to the peptidase S28 family.</text>
</comment>
<sequence length="195" mass="20173">MCTDLFGVNNSFVQSQVSASLNKFGLPSNFNATNVILPNGSLDPWSTLGCNVTRNDTHQIPVTTPGGAHCVDMYPYNSIEPNAVNYTVHLVRQEVMYYLNQTPSNNVSPSNSPASPTSPASSNSPASPSSPTSPNSPASPSSPASPNSPASPSSPASPNSPTSPTPPPSQHQGASMTSVSLATFLLGLIITIKCC</sequence>